<dbReference type="InterPro" id="IPR014710">
    <property type="entry name" value="RmlC-like_jellyroll"/>
</dbReference>
<keyword evidence="6 12" id="KW-0472">Membrane</keyword>
<dbReference type="Gene3D" id="2.60.120.10">
    <property type="entry name" value="Jelly Rolls"/>
    <property type="match status" value="1"/>
</dbReference>
<dbReference type="PROSITE" id="PS50158">
    <property type="entry name" value="ZF_CCHC"/>
    <property type="match status" value="1"/>
</dbReference>
<protein>
    <recommendedName>
        <fullName evidence="17">Cyclic nucleotide-binding domain-containing protein</fullName>
    </recommendedName>
</protein>
<dbReference type="OMA" id="FFFINSE"/>
<organism evidence="15 16">
    <name type="scientific">Paramecium tetraurelia</name>
    <dbReference type="NCBI Taxonomy" id="5888"/>
    <lineage>
        <taxon>Eukaryota</taxon>
        <taxon>Sar</taxon>
        <taxon>Alveolata</taxon>
        <taxon>Ciliophora</taxon>
        <taxon>Intramacronucleata</taxon>
        <taxon>Oligohymenophorea</taxon>
        <taxon>Peniculida</taxon>
        <taxon>Parameciidae</taxon>
        <taxon>Paramecium</taxon>
    </lineage>
</organism>
<dbReference type="PROSITE" id="PS50042">
    <property type="entry name" value="CNMP_BINDING_3"/>
    <property type="match status" value="1"/>
</dbReference>
<dbReference type="FunFam" id="1.10.287.630:FF:000001">
    <property type="entry name" value="Cyclic nucleotide-gated channel alpha 3"/>
    <property type="match status" value="1"/>
</dbReference>
<accession>A0DU93</accession>
<dbReference type="GO" id="GO:0003254">
    <property type="term" value="P:regulation of membrane depolarization"/>
    <property type="evidence" value="ECO:0000318"/>
    <property type="project" value="GO_Central"/>
</dbReference>
<dbReference type="PANTHER" id="PTHR45689:SF5">
    <property type="entry name" value="I[[H]] CHANNEL, ISOFORM E"/>
    <property type="match status" value="1"/>
</dbReference>
<dbReference type="AlphaFoldDB" id="A0DU93"/>
<dbReference type="RefSeq" id="XP_001454007.1">
    <property type="nucleotide sequence ID" value="XM_001453970.1"/>
</dbReference>
<dbReference type="eggNOG" id="KOG0498">
    <property type="taxonomic scope" value="Eukaryota"/>
</dbReference>
<dbReference type="SUPFAM" id="SSF81324">
    <property type="entry name" value="Voltage-gated potassium channels"/>
    <property type="match status" value="1"/>
</dbReference>
<dbReference type="Pfam" id="PF00027">
    <property type="entry name" value="cNMP_binding"/>
    <property type="match status" value="1"/>
</dbReference>
<dbReference type="EMBL" id="CT868585">
    <property type="protein sequence ID" value="CAK86610.1"/>
    <property type="molecule type" value="Genomic_DNA"/>
</dbReference>
<dbReference type="SUPFAM" id="SSF51206">
    <property type="entry name" value="cAMP-binding domain-like"/>
    <property type="match status" value="1"/>
</dbReference>
<dbReference type="KEGG" id="ptm:GSPATT00020282001"/>
<keyword evidence="7" id="KW-1071">Ligand-gated ion channel</keyword>
<dbReference type="GO" id="GO:0071805">
    <property type="term" value="P:potassium ion transmembrane transport"/>
    <property type="evidence" value="ECO:0000318"/>
    <property type="project" value="GO_Central"/>
</dbReference>
<dbReference type="GeneID" id="5039792"/>
<dbReference type="OrthoDB" id="444079at2759"/>
<keyword evidence="4 12" id="KW-1133">Transmembrane helix</keyword>
<evidence type="ECO:0000256" key="2">
    <source>
        <dbReference type="ARBA" id="ARBA00022448"/>
    </source>
</evidence>
<evidence type="ECO:0000256" key="4">
    <source>
        <dbReference type="ARBA" id="ARBA00022989"/>
    </source>
</evidence>
<feature type="transmembrane region" description="Helical" evidence="12">
    <location>
        <begin position="167"/>
        <end position="188"/>
    </location>
</feature>
<evidence type="ECO:0000256" key="5">
    <source>
        <dbReference type="ARBA" id="ARBA00023065"/>
    </source>
</evidence>
<name>A0DU93_PARTE</name>
<feature type="transmembrane region" description="Helical" evidence="12">
    <location>
        <begin position="334"/>
        <end position="354"/>
    </location>
</feature>
<keyword evidence="3 12" id="KW-0812">Transmembrane</keyword>
<dbReference type="PANTHER" id="PTHR45689">
    <property type="entry name" value="I[[H]] CHANNEL, ISOFORM E"/>
    <property type="match status" value="1"/>
</dbReference>
<gene>
    <name evidence="15" type="ORF">GSPATT00020282001</name>
</gene>
<feature type="coiled-coil region" evidence="10">
    <location>
        <begin position="383"/>
        <end position="410"/>
    </location>
</feature>
<dbReference type="GO" id="GO:0003676">
    <property type="term" value="F:nucleic acid binding"/>
    <property type="evidence" value="ECO:0007669"/>
    <property type="project" value="InterPro"/>
</dbReference>
<keyword evidence="9" id="KW-0862">Zinc</keyword>
<feature type="transmembrane region" description="Helical" evidence="12">
    <location>
        <begin position="136"/>
        <end position="155"/>
    </location>
</feature>
<dbReference type="Gene3D" id="1.10.287.70">
    <property type="match status" value="1"/>
</dbReference>
<dbReference type="Proteomes" id="UP000000600">
    <property type="component" value="Unassembled WGS sequence"/>
</dbReference>
<dbReference type="InParanoid" id="A0DU93"/>
<dbReference type="GO" id="GO:0005249">
    <property type="term" value="F:voltage-gated potassium channel activity"/>
    <property type="evidence" value="ECO:0000318"/>
    <property type="project" value="GO_Central"/>
</dbReference>
<dbReference type="InterPro" id="IPR001878">
    <property type="entry name" value="Znf_CCHC"/>
</dbReference>
<feature type="domain" description="Cyclic nucleotide-binding" evidence="13">
    <location>
        <begin position="470"/>
        <end position="583"/>
    </location>
</feature>
<feature type="transmembrane region" description="Helical" evidence="12">
    <location>
        <begin position="366"/>
        <end position="387"/>
    </location>
</feature>
<feature type="region of interest" description="Disordered" evidence="11">
    <location>
        <begin position="982"/>
        <end position="1003"/>
    </location>
</feature>
<dbReference type="GO" id="GO:0008270">
    <property type="term" value="F:zinc ion binding"/>
    <property type="evidence" value="ECO:0007669"/>
    <property type="project" value="UniProtKB-KW"/>
</dbReference>
<evidence type="ECO:0000256" key="8">
    <source>
        <dbReference type="ARBA" id="ARBA00023303"/>
    </source>
</evidence>
<keyword evidence="2" id="KW-0813">Transport</keyword>
<dbReference type="SMART" id="SM00100">
    <property type="entry name" value="cNMP"/>
    <property type="match status" value="1"/>
</dbReference>
<dbReference type="GO" id="GO:0035725">
    <property type="term" value="P:sodium ion transmembrane transport"/>
    <property type="evidence" value="ECO:0000318"/>
    <property type="project" value="GO_Central"/>
</dbReference>
<dbReference type="InterPro" id="IPR005821">
    <property type="entry name" value="Ion_trans_dom"/>
</dbReference>
<dbReference type="HOGENOM" id="CLU_008299_0_0_1"/>
<evidence type="ECO:0000313" key="16">
    <source>
        <dbReference type="Proteomes" id="UP000000600"/>
    </source>
</evidence>
<keyword evidence="10" id="KW-0175">Coiled coil</keyword>
<dbReference type="Gene3D" id="1.10.287.630">
    <property type="entry name" value="Helix hairpin bin"/>
    <property type="match status" value="1"/>
</dbReference>
<evidence type="ECO:0000256" key="10">
    <source>
        <dbReference type="SAM" id="Coils"/>
    </source>
</evidence>
<keyword evidence="8" id="KW-0407">Ion channel</keyword>
<feature type="compositionally biased region" description="Basic and acidic residues" evidence="11">
    <location>
        <begin position="982"/>
        <end position="992"/>
    </location>
</feature>
<evidence type="ECO:0000256" key="12">
    <source>
        <dbReference type="SAM" id="Phobius"/>
    </source>
</evidence>
<keyword evidence="16" id="KW-1185">Reference proteome</keyword>
<sequence length="1170" mass="138356">MTSNYMEVDQYSARVPNEHQAILSNRGDQEFKQIEFIKQCNNDHQDPTILSLNEQLILADKSIYTEIIKLESRLQDIDQKFLPFDDIDLDERERNEKMKELTKSSQSENQRLDMKRKNTQVQNYWFTINPDSTIKILWDFFCMILILYEIITIPIRISFDIEVSSEFGYVITAAFLLDIILTFNTAIYKNGNINYSYKIIAIEYLKLWFWIDIIASFPYDLFFTLAVTGDAEDEISTQHANLQKSAQILRVLKFFRFIKVIRLLRLAKLKVIVDKIEEYFSDNSAIQTIASFLKLCGFVLFWSHWLGCIFHFIAQSEDSSYNWLTIYGIYDQPWQVRYINSLYWAVTTMITVGYGDLSPQTPLERFFGVFFLLIACGVFSFTMNTIGNTMQQLSQKKDQYQRRIAEINGYMGKVKIPKQLQNQVRRYLQYLWDSHRSINLESICQNLSTSLKFEFTIQVNGTILANYKLICQTFSRKLLIELTQILIEQTIQPDEYVFLENEIKNEQSLYFIQEGQINIILIKTRQIVARLSNKDVFGQISFFGNTERTASAKSNGFTDVFVLKRQNFIDLLSQFPEDREKFFFINSEVNKNQLQVLDIHCYSCDLPGHVIKDCPSLHFVVDLYAYQKTKTRCLQAIMKDFVRIDRINYNARKNKLEIVSKVESFQMKISIHNYLKEECNVDDLIQNGIEDESIKKGLKLKSKFKEDRNRRRNWQQSLKKSQKQIQQIQIKQQEIFSLTKSLSQAIISSNNSDNSIIPSINQFRNHLESDEDSECGTYIQNKMDDIMADYQIFKEEVQKYNGGQQSELRKSDEILNDFEQGYDYNIFYPHNNISIVLKEYNAFQQGNQVKPNIDTLYDSNVYQEYISYYVIDIEDIRRFKLQLNPNRIKQFLPFTQQLQSQYSRQVKLKYNYKIEKEGLRVIEKAKEVIEVNCKDDNVGEKIDMNSATILQFNNKLLTDMKHYRDSVSPQVRQFIKQFHTCQKEQKQDKQTSTEESNSSIMDERQDEINIKEVFLKLPNEEVQENRQPYLKISKTPTVCSNNNSLSSFDQDRYVDFIVQKVVEEMERRNTSKRQPMLSIQQNTVQVKIAPKSELDYFDDDSFIRHIQQTLLNPHHTPRKVHNFESFDQRQKQFQIQREQKLQKQREAQQMTKLVDEFKCYLIRTRKSGGF</sequence>
<keyword evidence="9" id="KW-0479">Metal-binding</keyword>
<evidence type="ECO:0000256" key="7">
    <source>
        <dbReference type="ARBA" id="ARBA00023286"/>
    </source>
</evidence>
<evidence type="ECO:0000256" key="11">
    <source>
        <dbReference type="SAM" id="MobiDB-lite"/>
    </source>
</evidence>
<evidence type="ECO:0000259" key="14">
    <source>
        <dbReference type="PROSITE" id="PS50158"/>
    </source>
</evidence>
<feature type="domain" description="CCHC-type" evidence="14">
    <location>
        <begin position="601"/>
        <end position="616"/>
    </location>
</feature>
<dbReference type="CDD" id="cd00038">
    <property type="entry name" value="CAP_ED"/>
    <property type="match status" value="1"/>
</dbReference>
<proteinExistence type="predicted"/>
<evidence type="ECO:0008006" key="17">
    <source>
        <dbReference type="Google" id="ProtNLM"/>
    </source>
</evidence>
<dbReference type="InterPro" id="IPR051413">
    <property type="entry name" value="K/Na_HCN_channel"/>
</dbReference>
<dbReference type="Pfam" id="PF00520">
    <property type="entry name" value="Ion_trans"/>
    <property type="match status" value="1"/>
</dbReference>
<evidence type="ECO:0000256" key="6">
    <source>
        <dbReference type="ARBA" id="ARBA00023136"/>
    </source>
</evidence>
<evidence type="ECO:0000256" key="1">
    <source>
        <dbReference type="ARBA" id="ARBA00004141"/>
    </source>
</evidence>
<evidence type="ECO:0000256" key="3">
    <source>
        <dbReference type="ARBA" id="ARBA00022692"/>
    </source>
</evidence>
<dbReference type="InterPro" id="IPR000595">
    <property type="entry name" value="cNMP-bd_dom"/>
</dbReference>
<keyword evidence="9" id="KW-0863">Zinc-finger</keyword>
<evidence type="ECO:0000259" key="13">
    <source>
        <dbReference type="PROSITE" id="PS50042"/>
    </source>
</evidence>
<dbReference type="InterPro" id="IPR018490">
    <property type="entry name" value="cNMP-bd_dom_sf"/>
</dbReference>
<feature type="transmembrane region" description="Helical" evidence="12">
    <location>
        <begin position="292"/>
        <end position="314"/>
    </location>
</feature>
<comment type="subcellular location">
    <subcellularLocation>
        <location evidence="1">Membrane</location>
        <topology evidence="1">Multi-pass membrane protein</topology>
    </subcellularLocation>
</comment>
<dbReference type="STRING" id="5888.A0DU93"/>
<dbReference type="GO" id="GO:0098855">
    <property type="term" value="C:HCN channel complex"/>
    <property type="evidence" value="ECO:0000318"/>
    <property type="project" value="GO_Central"/>
</dbReference>
<keyword evidence="5" id="KW-0406">Ion transport</keyword>
<evidence type="ECO:0000256" key="9">
    <source>
        <dbReference type="PROSITE-ProRule" id="PRU00047"/>
    </source>
</evidence>
<reference evidence="15 16" key="1">
    <citation type="journal article" date="2006" name="Nature">
        <title>Global trends of whole-genome duplications revealed by the ciliate Paramecium tetraurelia.</title>
        <authorList>
            <consortium name="Genoscope"/>
            <person name="Aury J.-M."/>
            <person name="Jaillon O."/>
            <person name="Duret L."/>
            <person name="Noel B."/>
            <person name="Jubin C."/>
            <person name="Porcel B.M."/>
            <person name="Segurens B."/>
            <person name="Daubin V."/>
            <person name="Anthouard V."/>
            <person name="Aiach N."/>
            <person name="Arnaiz O."/>
            <person name="Billaut A."/>
            <person name="Beisson J."/>
            <person name="Blanc I."/>
            <person name="Bouhouche K."/>
            <person name="Camara F."/>
            <person name="Duharcourt S."/>
            <person name="Guigo R."/>
            <person name="Gogendeau D."/>
            <person name="Katinka M."/>
            <person name="Keller A.-M."/>
            <person name="Kissmehl R."/>
            <person name="Klotz C."/>
            <person name="Koll F."/>
            <person name="Le Moue A."/>
            <person name="Lepere C."/>
            <person name="Malinsky S."/>
            <person name="Nowacki M."/>
            <person name="Nowak J.K."/>
            <person name="Plattner H."/>
            <person name="Poulain J."/>
            <person name="Ruiz F."/>
            <person name="Serrano V."/>
            <person name="Zagulski M."/>
            <person name="Dessen P."/>
            <person name="Betermier M."/>
            <person name="Weissenbach J."/>
            <person name="Scarpelli C."/>
            <person name="Schachter V."/>
            <person name="Sperling L."/>
            <person name="Meyer E."/>
            <person name="Cohen J."/>
            <person name="Wincker P."/>
        </authorList>
    </citation>
    <scope>NUCLEOTIDE SEQUENCE [LARGE SCALE GENOMIC DNA]</scope>
    <source>
        <strain evidence="15 16">Stock d4-2</strain>
    </source>
</reference>
<evidence type="ECO:0000313" key="15">
    <source>
        <dbReference type="EMBL" id="CAK86610.1"/>
    </source>
</evidence>